<evidence type="ECO:0000256" key="1">
    <source>
        <dbReference type="ARBA" id="ARBA00005436"/>
    </source>
</evidence>
<evidence type="ECO:0000256" key="4">
    <source>
        <dbReference type="SAM" id="MobiDB-lite"/>
    </source>
</evidence>
<gene>
    <name evidence="5" type="ORF">CHYS00102_LOCUS6753</name>
</gene>
<evidence type="ECO:0000256" key="3">
    <source>
        <dbReference type="ARBA" id="ARBA00023274"/>
    </source>
</evidence>
<dbReference type="AlphaFoldDB" id="A0A7S1FNH3"/>
<proteinExistence type="inferred from homology"/>
<comment type="similarity">
    <text evidence="1">Belongs to the eukaryotic ribosomal protein P1/P2 family.</text>
</comment>
<feature type="compositionally biased region" description="Gly residues" evidence="4">
    <location>
        <begin position="95"/>
        <end position="110"/>
    </location>
</feature>
<dbReference type="EMBL" id="HBFR01009302">
    <property type="protein sequence ID" value="CAD8879569.1"/>
    <property type="molecule type" value="Transcribed_RNA"/>
</dbReference>
<feature type="compositionally biased region" description="Gly residues" evidence="4">
    <location>
        <begin position="61"/>
        <end position="77"/>
    </location>
</feature>
<dbReference type="GO" id="GO:0005840">
    <property type="term" value="C:ribosome"/>
    <property type="evidence" value="ECO:0007669"/>
    <property type="project" value="UniProtKB-KW"/>
</dbReference>
<dbReference type="Gene3D" id="1.10.10.1410">
    <property type="match status" value="1"/>
</dbReference>
<accession>A0A7S1FNH3</accession>
<evidence type="ECO:0000256" key="2">
    <source>
        <dbReference type="ARBA" id="ARBA00022980"/>
    </source>
</evidence>
<keyword evidence="3" id="KW-0687">Ribonucleoprotein</keyword>
<evidence type="ECO:0008006" key="6">
    <source>
        <dbReference type="Google" id="ProtNLM"/>
    </source>
</evidence>
<feature type="region of interest" description="Disordered" evidence="4">
    <location>
        <begin position="58"/>
        <end position="110"/>
    </location>
</feature>
<sequence>MKLNFFKIFIADIMSSQADVTSASINKLLAATNNEVAAFYPVIFSNFLKPEKIADLITSPGAGGGGGGGTTGAGGGDAAEEEEEEKEEVEEEADMGGGMDMFGGGDEGDY</sequence>
<dbReference type="Pfam" id="PF00428">
    <property type="entry name" value="Ribosomal_60s"/>
    <property type="match status" value="1"/>
</dbReference>
<organism evidence="5">
    <name type="scientific">Corethron hystrix</name>
    <dbReference type="NCBI Taxonomy" id="216773"/>
    <lineage>
        <taxon>Eukaryota</taxon>
        <taxon>Sar</taxon>
        <taxon>Stramenopiles</taxon>
        <taxon>Ochrophyta</taxon>
        <taxon>Bacillariophyta</taxon>
        <taxon>Coscinodiscophyceae</taxon>
        <taxon>Corethrophycidae</taxon>
        <taxon>Corethrales</taxon>
        <taxon>Corethraceae</taxon>
        <taxon>Corethron</taxon>
    </lineage>
</organism>
<dbReference type="GO" id="GO:1990904">
    <property type="term" value="C:ribonucleoprotein complex"/>
    <property type="evidence" value="ECO:0007669"/>
    <property type="project" value="UniProtKB-KW"/>
</dbReference>
<evidence type="ECO:0000313" key="5">
    <source>
        <dbReference type="EMBL" id="CAD8879569.1"/>
    </source>
</evidence>
<protein>
    <recommendedName>
        <fullName evidence="6">60S acidic ribosomal protein P1</fullName>
    </recommendedName>
</protein>
<keyword evidence="2" id="KW-0689">Ribosomal protein</keyword>
<name>A0A7S1FNH3_9STRA</name>
<dbReference type="InterPro" id="IPR038716">
    <property type="entry name" value="P1/P2_N_sf"/>
</dbReference>
<feature type="compositionally biased region" description="Acidic residues" evidence="4">
    <location>
        <begin position="78"/>
        <end position="94"/>
    </location>
</feature>
<reference evidence="5" key="1">
    <citation type="submission" date="2021-01" db="EMBL/GenBank/DDBJ databases">
        <authorList>
            <person name="Corre E."/>
            <person name="Pelletier E."/>
            <person name="Niang G."/>
            <person name="Scheremetjew M."/>
            <person name="Finn R."/>
            <person name="Kale V."/>
            <person name="Holt S."/>
            <person name="Cochrane G."/>
            <person name="Meng A."/>
            <person name="Brown T."/>
            <person name="Cohen L."/>
        </authorList>
    </citation>
    <scope>NUCLEOTIDE SEQUENCE</scope>
    <source>
        <strain evidence="5">308</strain>
    </source>
</reference>